<evidence type="ECO:0000256" key="2">
    <source>
        <dbReference type="ARBA" id="ARBA00012596"/>
    </source>
</evidence>
<reference evidence="6 7" key="1">
    <citation type="journal article" date="2023" name="Arcadia Sci">
        <title>De novo assembly of a long-read Amblyomma americanum tick genome.</title>
        <authorList>
            <person name="Chou S."/>
            <person name="Poskanzer K.E."/>
            <person name="Rollins M."/>
            <person name="Thuy-Boun P.S."/>
        </authorList>
    </citation>
    <scope>NUCLEOTIDE SEQUENCE [LARGE SCALE GENOMIC DNA]</scope>
    <source>
        <strain evidence="6">F_SG_1</strain>
        <tissue evidence="6">Salivary glands</tissue>
    </source>
</reference>
<dbReference type="PANTHER" id="PTHR10291">
    <property type="entry name" value="DEHYDRODOLICHYL DIPHOSPHATE SYNTHASE FAMILY MEMBER"/>
    <property type="match status" value="1"/>
</dbReference>
<comment type="caution">
    <text evidence="6">The sequence shown here is derived from an EMBL/GenBank/DDBJ whole genome shotgun (WGS) entry which is preliminary data.</text>
</comment>
<keyword evidence="3" id="KW-0808">Transferase</keyword>
<dbReference type="InterPro" id="IPR001441">
    <property type="entry name" value="UPP_synth-like"/>
</dbReference>
<keyword evidence="7" id="KW-1185">Reference proteome</keyword>
<keyword evidence="5" id="KW-0812">Transmembrane</keyword>
<protein>
    <recommendedName>
        <fullName evidence="2">ditrans,polycis-polyprenyl diphosphate synthase [(2E,6E)-farnesyldiphosphate specific]</fullName>
        <ecNumber evidence="2">2.5.1.87</ecNumber>
    </recommendedName>
</protein>
<evidence type="ECO:0000313" key="6">
    <source>
        <dbReference type="EMBL" id="KAK8768336.1"/>
    </source>
</evidence>
<evidence type="ECO:0000256" key="1">
    <source>
        <dbReference type="ARBA" id="ARBA00005432"/>
    </source>
</evidence>
<keyword evidence="5" id="KW-1133">Transmembrane helix</keyword>
<dbReference type="PANTHER" id="PTHR10291:SF43">
    <property type="entry name" value="DEHYDRODOLICHYL DIPHOSPHATE SYNTHASE COMPLEX SUBUNIT DHDDS"/>
    <property type="match status" value="1"/>
</dbReference>
<dbReference type="Pfam" id="PF01255">
    <property type="entry name" value="Prenyltransf"/>
    <property type="match status" value="1"/>
</dbReference>
<organism evidence="6 7">
    <name type="scientific">Amblyomma americanum</name>
    <name type="common">Lone star tick</name>
    <dbReference type="NCBI Taxonomy" id="6943"/>
    <lineage>
        <taxon>Eukaryota</taxon>
        <taxon>Metazoa</taxon>
        <taxon>Ecdysozoa</taxon>
        <taxon>Arthropoda</taxon>
        <taxon>Chelicerata</taxon>
        <taxon>Arachnida</taxon>
        <taxon>Acari</taxon>
        <taxon>Parasitiformes</taxon>
        <taxon>Ixodida</taxon>
        <taxon>Ixodoidea</taxon>
        <taxon>Ixodidae</taxon>
        <taxon>Amblyomminae</taxon>
        <taxon>Amblyomma</taxon>
    </lineage>
</organism>
<dbReference type="GO" id="GO:1904423">
    <property type="term" value="C:dehydrodolichyl diphosphate synthase complex"/>
    <property type="evidence" value="ECO:0007669"/>
    <property type="project" value="TreeGrafter"/>
</dbReference>
<evidence type="ECO:0000256" key="4">
    <source>
        <dbReference type="ARBA" id="ARBA00047353"/>
    </source>
</evidence>
<evidence type="ECO:0000256" key="3">
    <source>
        <dbReference type="ARBA" id="ARBA00022679"/>
    </source>
</evidence>
<comment type="similarity">
    <text evidence="1">Belongs to the UPP synthase family.</text>
</comment>
<proteinExistence type="inferred from homology"/>
<dbReference type="Gene3D" id="3.40.1180.10">
    <property type="entry name" value="Decaprenyl diphosphate synthase-like"/>
    <property type="match status" value="1"/>
</dbReference>
<dbReference type="SUPFAM" id="SSF64005">
    <property type="entry name" value="Undecaprenyl diphosphate synthase"/>
    <property type="match status" value="1"/>
</dbReference>
<gene>
    <name evidence="6" type="ORF">V5799_015200</name>
</gene>
<keyword evidence="5" id="KW-0472">Membrane</keyword>
<dbReference type="EC" id="2.5.1.87" evidence="2"/>
<dbReference type="InterPro" id="IPR036424">
    <property type="entry name" value="UPP_synth-like_sf"/>
</dbReference>
<feature type="transmembrane region" description="Helical" evidence="5">
    <location>
        <begin position="111"/>
        <end position="128"/>
    </location>
</feature>
<comment type="catalytic activity">
    <reaction evidence="4">
        <text>n isopentenyl diphosphate + (2E,6E)-farnesyl diphosphate = a di-trans,poly-cis-polyprenyl diphosphate + n diphosphate</text>
        <dbReference type="Rhea" id="RHEA:53008"/>
        <dbReference type="Rhea" id="RHEA-COMP:19494"/>
        <dbReference type="ChEBI" id="CHEBI:33019"/>
        <dbReference type="ChEBI" id="CHEBI:128769"/>
        <dbReference type="ChEBI" id="CHEBI:136960"/>
        <dbReference type="ChEBI" id="CHEBI:175763"/>
        <dbReference type="EC" id="2.5.1.87"/>
    </reaction>
</comment>
<accession>A0AAQ4E0U6</accession>
<name>A0AAQ4E0U6_AMBAM</name>
<dbReference type="AlphaFoldDB" id="A0AAQ4E0U6"/>
<evidence type="ECO:0000256" key="5">
    <source>
        <dbReference type="SAM" id="Phobius"/>
    </source>
</evidence>
<evidence type="ECO:0000313" key="7">
    <source>
        <dbReference type="Proteomes" id="UP001321473"/>
    </source>
</evidence>
<dbReference type="Proteomes" id="UP001321473">
    <property type="component" value="Unassembled WGS sequence"/>
</dbReference>
<dbReference type="GO" id="GO:0005783">
    <property type="term" value="C:endoplasmic reticulum"/>
    <property type="evidence" value="ECO:0007669"/>
    <property type="project" value="TreeGrafter"/>
</dbReference>
<dbReference type="GO" id="GO:0016094">
    <property type="term" value="P:polyprenol biosynthetic process"/>
    <property type="evidence" value="ECO:0007669"/>
    <property type="project" value="TreeGrafter"/>
</dbReference>
<dbReference type="EMBL" id="JARKHS020024129">
    <property type="protein sequence ID" value="KAK8768336.1"/>
    <property type="molecule type" value="Genomic_DNA"/>
</dbReference>
<sequence length="155" mass="17599">MPQYAEWRYRFRDLSGFTLSRVCGGHGALSSTSVGAFAMATDEARSFRSLVLDALSDLCRRLTMWLLMLDTVPTHVCMVPDGHRRFSKATGTDLRQAYAIGKRNVHLVSDWFFSVSALVVTVFVYSLRNFSRDQFEMRAALDKAKEGYEDILDNL</sequence>
<dbReference type="GO" id="GO:0045547">
    <property type="term" value="F:ditrans,polycis-polyprenyl diphosphate synthase [(2E,6E)-farnesyl diphosphate specific] activity"/>
    <property type="evidence" value="ECO:0007669"/>
    <property type="project" value="UniProtKB-EC"/>
</dbReference>